<evidence type="ECO:0000256" key="1">
    <source>
        <dbReference type="SAM" id="Coils"/>
    </source>
</evidence>
<dbReference type="AlphaFoldDB" id="A0A561SHL4"/>
<keyword evidence="1" id="KW-0175">Coiled coil</keyword>
<dbReference type="Gene3D" id="1.20.5.340">
    <property type="match status" value="1"/>
</dbReference>
<dbReference type="SUPFAM" id="SSF57997">
    <property type="entry name" value="Tropomyosin"/>
    <property type="match status" value="1"/>
</dbReference>
<feature type="coiled-coil region" evidence="1">
    <location>
        <begin position="4"/>
        <end position="59"/>
    </location>
</feature>
<evidence type="ECO:0000313" key="2">
    <source>
        <dbReference type="EMBL" id="TWF74360.1"/>
    </source>
</evidence>
<sequence length="129" mass="14101">MGSMEELEGRVTALEVQMRSVRQDAAAARVLAGGADRDVAALATKLDAHTRLLEALRETQVEDHERIAGLEGRFDGLEGRFDGLEGRFDGLEGRFDGLEGRFDGLEHGQAMILDLLRRRNGEEPPAAAE</sequence>
<name>A0A561SHL4_9PSEU</name>
<comment type="caution">
    <text evidence="2">The sequence shown here is derived from an EMBL/GenBank/DDBJ whole genome shotgun (WGS) entry which is preliminary data.</text>
</comment>
<evidence type="ECO:0000313" key="3">
    <source>
        <dbReference type="Proteomes" id="UP000321261"/>
    </source>
</evidence>
<gene>
    <name evidence="2" type="ORF">FHX44_11240</name>
</gene>
<keyword evidence="3" id="KW-1185">Reference proteome</keyword>
<accession>A0A561SHL4</accession>
<organism evidence="2 3">
    <name type="scientific">Pseudonocardia hierapolitana</name>
    <dbReference type="NCBI Taxonomy" id="1128676"/>
    <lineage>
        <taxon>Bacteria</taxon>
        <taxon>Bacillati</taxon>
        <taxon>Actinomycetota</taxon>
        <taxon>Actinomycetes</taxon>
        <taxon>Pseudonocardiales</taxon>
        <taxon>Pseudonocardiaceae</taxon>
        <taxon>Pseudonocardia</taxon>
    </lineage>
</organism>
<proteinExistence type="predicted"/>
<protein>
    <submittedName>
        <fullName evidence="2">Uncharacterized protein</fullName>
    </submittedName>
</protein>
<reference evidence="2 3" key="1">
    <citation type="submission" date="2019-06" db="EMBL/GenBank/DDBJ databases">
        <title>Sequencing the genomes of 1000 actinobacteria strains.</title>
        <authorList>
            <person name="Klenk H.-P."/>
        </authorList>
    </citation>
    <scope>NUCLEOTIDE SEQUENCE [LARGE SCALE GENOMIC DNA]</scope>
    <source>
        <strain evidence="2 3">DSM 45671</strain>
    </source>
</reference>
<dbReference type="EMBL" id="VIWU01000001">
    <property type="protein sequence ID" value="TWF74360.1"/>
    <property type="molecule type" value="Genomic_DNA"/>
</dbReference>
<dbReference type="OrthoDB" id="3577251at2"/>
<dbReference type="Proteomes" id="UP000321261">
    <property type="component" value="Unassembled WGS sequence"/>
</dbReference>
<dbReference type="RefSeq" id="WP_147253746.1">
    <property type="nucleotide sequence ID" value="NZ_VIWU01000001.1"/>
</dbReference>